<evidence type="ECO:0000256" key="4">
    <source>
        <dbReference type="SAM" id="MobiDB-lite"/>
    </source>
</evidence>
<reference evidence="5 6" key="1">
    <citation type="submission" date="2024-03" db="EMBL/GenBank/DDBJ databases">
        <title>A high-quality draft genome sequence of Diaporthe vaccinii, a causative agent of upright dieback and viscid rot disease in cranberry plants.</title>
        <authorList>
            <person name="Sarrasin M."/>
            <person name="Lang B.F."/>
            <person name="Burger G."/>
        </authorList>
    </citation>
    <scope>NUCLEOTIDE SEQUENCE [LARGE SCALE GENOMIC DNA]</scope>
    <source>
        <strain evidence="5 6">IS7</strain>
    </source>
</reference>
<feature type="region of interest" description="Disordered" evidence="4">
    <location>
        <begin position="154"/>
        <end position="259"/>
    </location>
</feature>
<organism evidence="5 6">
    <name type="scientific">Diaporthe vaccinii</name>
    <dbReference type="NCBI Taxonomy" id="105482"/>
    <lineage>
        <taxon>Eukaryota</taxon>
        <taxon>Fungi</taxon>
        <taxon>Dikarya</taxon>
        <taxon>Ascomycota</taxon>
        <taxon>Pezizomycotina</taxon>
        <taxon>Sordariomycetes</taxon>
        <taxon>Sordariomycetidae</taxon>
        <taxon>Diaporthales</taxon>
        <taxon>Diaporthaceae</taxon>
        <taxon>Diaporthe</taxon>
        <taxon>Diaporthe eres species complex</taxon>
    </lineage>
</organism>
<gene>
    <name evidence="5" type="ORF">FJTKL_05757</name>
</gene>
<dbReference type="Proteomes" id="UP001600888">
    <property type="component" value="Unassembled WGS sequence"/>
</dbReference>
<feature type="compositionally biased region" description="Basic and acidic residues" evidence="4">
    <location>
        <begin position="183"/>
        <end position="208"/>
    </location>
</feature>
<dbReference type="InterPro" id="IPR010756">
    <property type="entry name" value="Tls1-like"/>
</dbReference>
<comment type="subcellular location">
    <subcellularLocation>
        <location evidence="1">Nucleus</location>
    </subcellularLocation>
</comment>
<name>A0ABR4EXR6_9PEZI</name>
<dbReference type="PANTHER" id="PTHR13486">
    <property type="entry name" value="TELOMERE LENGTH AND SILENCING PROTEIN 1 TLS1 FAMILY MEMBER"/>
    <property type="match status" value="1"/>
</dbReference>
<feature type="region of interest" description="Disordered" evidence="4">
    <location>
        <begin position="1"/>
        <end position="116"/>
    </location>
</feature>
<protein>
    <recommendedName>
        <fullName evidence="7">mRNA splicing factor RNA helicase</fullName>
    </recommendedName>
</protein>
<comment type="similarity">
    <text evidence="2">Belongs to the TLS1 family.</text>
</comment>
<evidence type="ECO:0000256" key="3">
    <source>
        <dbReference type="ARBA" id="ARBA00023242"/>
    </source>
</evidence>
<comment type="caution">
    <text evidence="5">The sequence shown here is derived from an EMBL/GenBank/DDBJ whole genome shotgun (WGS) entry which is preliminary data.</text>
</comment>
<keyword evidence="3" id="KW-0539">Nucleus</keyword>
<feature type="region of interest" description="Disordered" evidence="4">
    <location>
        <begin position="306"/>
        <end position="363"/>
    </location>
</feature>
<feature type="compositionally biased region" description="Basic and acidic residues" evidence="4">
    <location>
        <begin position="26"/>
        <end position="39"/>
    </location>
</feature>
<keyword evidence="6" id="KW-1185">Reference proteome</keyword>
<feature type="region of interest" description="Disordered" evidence="4">
    <location>
        <begin position="273"/>
        <end position="292"/>
    </location>
</feature>
<accession>A0ABR4EXR6</accession>
<evidence type="ECO:0008006" key="7">
    <source>
        <dbReference type="Google" id="ProtNLM"/>
    </source>
</evidence>
<dbReference type="Pfam" id="PF07052">
    <property type="entry name" value="Hep_59"/>
    <property type="match status" value="1"/>
</dbReference>
<evidence type="ECO:0000256" key="2">
    <source>
        <dbReference type="ARBA" id="ARBA00007643"/>
    </source>
</evidence>
<dbReference type="PANTHER" id="PTHR13486:SF2">
    <property type="entry name" value="SPLICING FACTOR C9ORF78"/>
    <property type="match status" value="1"/>
</dbReference>
<feature type="compositionally biased region" description="Basic and acidic residues" evidence="4">
    <location>
        <begin position="231"/>
        <end position="245"/>
    </location>
</feature>
<proteinExistence type="inferred from homology"/>
<evidence type="ECO:0000256" key="1">
    <source>
        <dbReference type="ARBA" id="ARBA00004123"/>
    </source>
</evidence>
<evidence type="ECO:0000313" key="5">
    <source>
        <dbReference type="EMBL" id="KAL2287252.1"/>
    </source>
</evidence>
<feature type="compositionally biased region" description="Low complexity" evidence="4">
    <location>
        <begin position="167"/>
        <end position="180"/>
    </location>
</feature>
<sequence length="363" mass="40670">MDSATPENPEPQVVFRLSKKRKHFRQRAEESETKPDEATRQAAAPPLPDQDGEAKPSGSHDKNSDNEESSVSEALRLRNARKARLKGVGFRPEGSSKVSDEVSTEQSLVFKDDPNGADAMEYGVSRRFAPQAGLVGELVNKHMEEYIESELARRHAAEKATEAENLQQQQQSSQPAGSSSADPTKRLGERPTMHGKLQEVDLGEEVRMRNANMTEQARRRLAGEAIEADADGSRKRARIGKDGKPWRGRKRRGSDDIKRDQLVEELMRENRLDVYDVPAQPEASGEPGFDEAADEKIAEQFRREFMDAMSERRQQRRKAAPQPARPGAKQEEVLKGPKLGGSRNARAAMRDLLLSQQEKDKKR</sequence>
<dbReference type="EMBL" id="JBAWTH010000020">
    <property type="protein sequence ID" value="KAL2287252.1"/>
    <property type="molecule type" value="Genomic_DNA"/>
</dbReference>
<evidence type="ECO:0000313" key="6">
    <source>
        <dbReference type="Proteomes" id="UP001600888"/>
    </source>
</evidence>
<feature type="compositionally biased region" description="Basic and acidic residues" evidence="4">
    <location>
        <begin position="52"/>
        <end position="65"/>
    </location>
</feature>